<dbReference type="AlphaFoldDB" id="A0AAE9B2W3"/>
<dbReference type="Proteomes" id="UP000318720">
    <property type="component" value="Unassembled WGS sequence"/>
</dbReference>
<feature type="region of interest" description="Disordered" evidence="1">
    <location>
        <begin position="1"/>
        <end position="59"/>
    </location>
</feature>
<gene>
    <name evidence="2" type="ORF">Sipo8835_01970</name>
</gene>
<organism evidence="2 3">
    <name type="scientific">Streptomyces ipomoeae</name>
    <dbReference type="NCBI Taxonomy" id="103232"/>
    <lineage>
        <taxon>Bacteria</taxon>
        <taxon>Bacillati</taxon>
        <taxon>Actinomycetota</taxon>
        <taxon>Actinomycetes</taxon>
        <taxon>Kitasatosporales</taxon>
        <taxon>Streptomycetaceae</taxon>
        <taxon>Streptomyces</taxon>
    </lineage>
</organism>
<comment type="caution">
    <text evidence="2">The sequence shown here is derived from an EMBL/GenBank/DDBJ whole genome shotgun (WGS) entry which is preliminary data.</text>
</comment>
<evidence type="ECO:0000313" key="2">
    <source>
        <dbReference type="EMBL" id="TQE39537.1"/>
    </source>
</evidence>
<proteinExistence type="predicted"/>
<evidence type="ECO:0000256" key="1">
    <source>
        <dbReference type="SAM" id="MobiDB-lite"/>
    </source>
</evidence>
<accession>A0AAE9B2W3</accession>
<reference evidence="2 3" key="1">
    <citation type="submission" date="2019-03" db="EMBL/GenBank/DDBJ databases">
        <title>Comparative genomic analyses of the sweetpotato soil rot pathogen, Streptomyces ipomoeae.</title>
        <authorList>
            <person name="Ruschel Soares N."/>
            <person name="Badger J.H."/>
            <person name="Huguet-Tapia J.C."/>
            <person name="Clark C.A."/>
            <person name="Pettis G.S."/>
        </authorList>
    </citation>
    <scope>NUCLEOTIDE SEQUENCE [LARGE SCALE GENOMIC DNA]</scope>
    <source>
        <strain evidence="2 3">88-35</strain>
    </source>
</reference>
<protein>
    <submittedName>
        <fullName evidence="2">Signal protein</fullName>
    </submittedName>
</protein>
<feature type="compositionally biased region" description="Low complexity" evidence="1">
    <location>
        <begin position="14"/>
        <end position="56"/>
    </location>
</feature>
<name>A0AAE9B2W3_9ACTN</name>
<dbReference type="EMBL" id="SPAZ01000024">
    <property type="protein sequence ID" value="TQE39537.1"/>
    <property type="molecule type" value="Genomic_DNA"/>
</dbReference>
<sequence length="222" mass="22194">MGVLVGCGRGADWDASSASESAGSSGSGTSDSSGSSGSSASGSGSGSPTRPSSSGRLSPVDLQSRWWTWAASEPEETNAVADPDGGDCTRNQAGDVWFLAGTFGTQVERSCVVPVGLPLAFPLVNFVGDPADCAAFLASADGTATLDGVNLPSDRYDGQVISVQAVDGNPVTGDGADFAATGCGLWVQVPAPEPGEHTLKIRGTSGDFAVAVDYSLTVRGKG</sequence>
<evidence type="ECO:0000313" key="3">
    <source>
        <dbReference type="Proteomes" id="UP000318720"/>
    </source>
</evidence>